<organism evidence="2 3">
    <name type="scientific">Spongiibacter nanhainus</name>
    <dbReference type="NCBI Taxonomy" id="2794344"/>
    <lineage>
        <taxon>Bacteria</taxon>
        <taxon>Pseudomonadati</taxon>
        <taxon>Pseudomonadota</taxon>
        <taxon>Gammaproteobacteria</taxon>
        <taxon>Cellvibrionales</taxon>
        <taxon>Spongiibacteraceae</taxon>
        <taxon>Spongiibacter</taxon>
    </lineage>
</organism>
<protein>
    <submittedName>
        <fullName evidence="2">Uncharacterized protein</fullName>
    </submittedName>
</protein>
<keyword evidence="1" id="KW-0812">Transmembrane</keyword>
<dbReference type="KEGG" id="snan:I6N98_13960"/>
<evidence type="ECO:0000313" key="3">
    <source>
        <dbReference type="Proteomes" id="UP000596063"/>
    </source>
</evidence>
<reference evidence="2 3" key="1">
    <citation type="submission" date="2020-12" db="EMBL/GenBank/DDBJ databases">
        <authorList>
            <person name="Shan Y."/>
        </authorList>
    </citation>
    <scope>NUCLEOTIDE SEQUENCE [LARGE SCALE GENOMIC DNA]</scope>
    <source>
        <strain evidence="3">csc3.9</strain>
    </source>
</reference>
<accession>A0A7T4QZB4</accession>
<sequence>MKKVKKEGNVLFLSQNRMSNINLFSDPVDNKIAKIMLPKVLASSDQGSIYLDSYTSKTPQRSKTEYLYILLKLMLCVLFFISLVLASANLSLMAIIPNVSAGTLGVLISFVVLTGGLFAFSVRLNIKDDQINKTCN</sequence>
<evidence type="ECO:0000313" key="2">
    <source>
        <dbReference type="EMBL" id="QQD17459.1"/>
    </source>
</evidence>
<keyword evidence="1" id="KW-0472">Membrane</keyword>
<dbReference type="AlphaFoldDB" id="A0A7T4QZB4"/>
<name>A0A7T4QZB4_9GAMM</name>
<evidence type="ECO:0000256" key="1">
    <source>
        <dbReference type="SAM" id="Phobius"/>
    </source>
</evidence>
<dbReference type="Proteomes" id="UP000596063">
    <property type="component" value="Chromosome"/>
</dbReference>
<dbReference type="EMBL" id="CP066167">
    <property type="protein sequence ID" value="QQD17459.1"/>
    <property type="molecule type" value="Genomic_DNA"/>
</dbReference>
<keyword evidence="3" id="KW-1185">Reference proteome</keyword>
<feature type="transmembrane region" description="Helical" evidence="1">
    <location>
        <begin position="94"/>
        <end position="120"/>
    </location>
</feature>
<gene>
    <name evidence="2" type="ORF">I6N98_13960</name>
</gene>
<keyword evidence="1" id="KW-1133">Transmembrane helix</keyword>
<feature type="transmembrane region" description="Helical" evidence="1">
    <location>
        <begin position="66"/>
        <end position="88"/>
    </location>
</feature>
<proteinExistence type="predicted"/>
<dbReference type="RefSeq" id="WP_198568960.1">
    <property type="nucleotide sequence ID" value="NZ_CP066167.1"/>
</dbReference>